<reference evidence="2" key="1">
    <citation type="journal article" date="2019" name="Int. J. Syst. Evol. Microbiol.">
        <title>The Global Catalogue of Microorganisms (GCM) 10K type strain sequencing project: providing services to taxonomists for standard genome sequencing and annotation.</title>
        <authorList>
            <consortium name="The Broad Institute Genomics Platform"/>
            <consortium name="The Broad Institute Genome Sequencing Center for Infectious Disease"/>
            <person name="Wu L."/>
            <person name="Ma J."/>
        </authorList>
    </citation>
    <scope>NUCLEOTIDE SEQUENCE [LARGE SCALE GENOMIC DNA]</scope>
    <source>
        <strain evidence="2">CGMCC 1.16275</strain>
    </source>
</reference>
<evidence type="ECO:0008006" key="3">
    <source>
        <dbReference type="Google" id="ProtNLM"/>
    </source>
</evidence>
<dbReference type="InterPro" id="IPR011990">
    <property type="entry name" value="TPR-like_helical_dom_sf"/>
</dbReference>
<dbReference type="SUPFAM" id="SSF52540">
    <property type="entry name" value="P-loop containing nucleoside triphosphate hydrolases"/>
    <property type="match status" value="1"/>
</dbReference>
<dbReference type="CDD" id="cd01983">
    <property type="entry name" value="SIMIBI"/>
    <property type="match status" value="1"/>
</dbReference>
<dbReference type="RefSeq" id="WP_377360338.1">
    <property type="nucleotide sequence ID" value="NZ_JBHTCM010000019.1"/>
</dbReference>
<protein>
    <recommendedName>
        <fullName evidence="3">Tetratricopeptide repeat protein</fullName>
    </recommendedName>
</protein>
<sequence length="820" mass="89341">MGDPLTLSVLGGWVVGGFIGNRSDQLFCAAGRKLQGLFFDGLREPQNRDLSRAIRRAQLLALTLTVKAYEKLPKPQWRTLPGYHAEDITTPLTTWIRSALVRDDGLEATLAGLAAEDAEAWTRRVDDVMGRIAGAFANPDPHDGPSAERQQQFRRLAEDWLLDEAKAKLTNSLDWPRFEEVFRGNASFAGWWPLFRGFLAEEVKTNEAVSRILTQYGIATLVEGQTDISTALDSVQAGQEAVLAASRDALADLRTLAGTVDAGNVRLNALLKRLDDIPSHILAGGIARDAGIRPVPAPGRVRFNKDRPTDLLLARTRAVPFLDFGGRKAELLSWATQPAGPLAERSVSGRLYIGEGGVGKTRLALALADDLKQAGWRVQEVRRDYSGPLVWRAFAPGPEASQGDLIIVDYAEARPGLLASLAAEAAEAAETAGPDIRILALARTAGDWWESIKAERGMEIFAPNAFPIGSNTGRLPPDQRRRLFETALAAFQELLAPEGLANPGGQSPSLDQDRWYDRPLLVLMAAYLTARGGAPESGEALFDGLLKEEGLSWKRVLNIRMDTPDDRQKIEALRRAVLQVTFLQGVAQADGAALLLADGELNRRSPHECLPVIEALTRLYPGDREDWIGALEPDVLGEYALAHYLTRFPRTGLLLLTATLSTPLAESGGTPARQALTVLQRMSHHPLVLCNRAAAFLLQEQEAQCQHLEAADLDRLYGALPDQTTHLRSLALAVERRRVALQEAAGEAGSPWHAGSLNNLGIRLSALGRREEALQATRKAVDHYTTLADSNPDAFLPDLAASLIRAFPSLRESRGIPMRG</sequence>
<dbReference type="Proteomes" id="UP001596456">
    <property type="component" value="Unassembled WGS sequence"/>
</dbReference>
<proteinExistence type="predicted"/>
<dbReference type="Gene3D" id="1.25.40.10">
    <property type="entry name" value="Tetratricopeptide repeat domain"/>
    <property type="match status" value="1"/>
</dbReference>
<evidence type="ECO:0000313" key="2">
    <source>
        <dbReference type="Proteomes" id="UP001596456"/>
    </source>
</evidence>
<organism evidence="1 2">
    <name type="scientific">Rhodocista pekingensis</name>
    <dbReference type="NCBI Taxonomy" id="201185"/>
    <lineage>
        <taxon>Bacteria</taxon>
        <taxon>Pseudomonadati</taxon>
        <taxon>Pseudomonadota</taxon>
        <taxon>Alphaproteobacteria</taxon>
        <taxon>Rhodospirillales</taxon>
        <taxon>Azospirillaceae</taxon>
        <taxon>Rhodocista</taxon>
    </lineage>
</organism>
<keyword evidence="2" id="KW-1185">Reference proteome</keyword>
<evidence type="ECO:0000313" key="1">
    <source>
        <dbReference type="EMBL" id="MFC7334793.1"/>
    </source>
</evidence>
<dbReference type="InterPro" id="IPR027417">
    <property type="entry name" value="P-loop_NTPase"/>
</dbReference>
<dbReference type="EMBL" id="JBHTCM010000019">
    <property type="protein sequence ID" value="MFC7334793.1"/>
    <property type="molecule type" value="Genomic_DNA"/>
</dbReference>
<comment type="caution">
    <text evidence="1">The sequence shown here is derived from an EMBL/GenBank/DDBJ whole genome shotgun (WGS) entry which is preliminary data.</text>
</comment>
<name>A0ABW2KZJ9_9PROT</name>
<accession>A0ABW2KZJ9</accession>
<gene>
    <name evidence="1" type="ORF">ACFQPS_16625</name>
</gene>